<dbReference type="InterPro" id="IPR009057">
    <property type="entry name" value="Homeodomain-like_sf"/>
</dbReference>
<dbReference type="Proteomes" id="UP000543642">
    <property type="component" value="Unassembled WGS sequence"/>
</dbReference>
<evidence type="ECO:0000256" key="2">
    <source>
        <dbReference type="PROSITE-ProRule" id="PRU00335"/>
    </source>
</evidence>
<reference evidence="4 5" key="1">
    <citation type="submission" date="2020-08" db="EMBL/GenBank/DDBJ databases">
        <title>Genomic Encyclopedia of Type Strains, Phase IV (KMG-IV): sequencing the most valuable type-strain genomes for metagenomic binning, comparative biology and taxonomic classification.</title>
        <authorList>
            <person name="Goeker M."/>
        </authorList>
    </citation>
    <scope>NUCLEOTIDE SEQUENCE [LARGE SCALE GENOMIC DNA]</scope>
    <source>
        <strain evidence="4 5">DSM 106146</strain>
    </source>
</reference>
<dbReference type="Gene3D" id="1.10.357.10">
    <property type="entry name" value="Tetracycline Repressor, domain 2"/>
    <property type="match status" value="1"/>
</dbReference>
<feature type="DNA-binding region" description="H-T-H motif" evidence="2">
    <location>
        <begin position="31"/>
        <end position="50"/>
    </location>
</feature>
<evidence type="ECO:0000256" key="1">
    <source>
        <dbReference type="ARBA" id="ARBA00023125"/>
    </source>
</evidence>
<comment type="caution">
    <text evidence="4">The sequence shown here is derived from an EMBL/GenBank/DDBJ whole genome shotgun (WGS) entry which is preliminary data.</text>
</comment>
<dbReference type="PANTHER" id="PTHR43479:SF11">
    <property type="entry name" value="ACREF_ENVCD OPERON REPRESSOR-RELATED"/>
    <property type="match status" value="1"/>
</dbReference>
<dbReference type="RefSeq" id="WP_183771773.1">
    <property type="nucleotide sequence ID" value="NZ_JACHFW010000002.1"/>
</dbReference>
<dbReference type="PROSITE" id="PS50977">
    <property type="entry name" value="HTH_TETR_2"/>
    <property type="match status" value="1"/>
</dbReference>
<evidence type="ECO:0000313" key="4">
    <source>
        <dbReference type="EMBL" id="MBB5263715.1"/>
    </source>
</evidence>
<evidence type="ECO:0000259" key="3">
    <source>
        <dbReference type="PROSITE" id="PS50977"/>
    </source>
</evidence>
<gene>
    <name evidence="4" type="ORF">HNP82_000813</name>
</gene>
<protein>
    <submittedName>
        <fullName evidence="4">AcrR family transcriptional regulator</fullName>
    </submittedName>
</protein>
<dbReference type="PRINTS" id="PR00455">
    <property type="entry name" value="HTHTETR"/>
</dbReference>
<dbReference type="EMBL" id="JACHFW010000002">
    <property type="protein sequence ID" value="MBB5263715.1"/>
    <property type="molecule type" value="Genomic_DNA"/>
</dbReference>
<dbReference type="GO" id="GO:0003677">
    <property type="term" value="F:DNA binding"/>
    <property type="evidence" value="ECO:0007669"/>
    <property type="project" value="UniProtKB-UniRule"/>
</dbReference>
<keyword evidence="5" id="KW-1185">Reference proteome</keyword>
<evidence type="ECO:0000313" key="5">
    <source>
        <dbReference type="Proteomes" id="UP000543642"/>
    </source>
</evidence>
<accession>A0A7W8H8P2</accession>
<sequence length="186" mass="21574">MRITKEPEERRQEIFDAALKLFGEKGYEKITITDIAKSIGVSQGLCYRYFPSKEVLFDSAIEQYADILVSQFAKMAENTHMPLKQFIEEMPLNVEDQNTKYYAVFHGPQNKKFHNQLSLKTCEKLVPVIEKMLQNARENGEIQLEDLKTAAMFCIYGQLGILLDDGMDQKEKANRIRKFLIYALHL</sequence>
<dbReference type="InterPro" id="IPR001647">
    <property type="entry name" value="HTH_TetR"/>
</dbReference>
<organism evidence="4 5">
    <name type="scientific">Catenibacillus scindens</name>
    <dbReference type="NCBI Taxonomy" id="673271"/>
    <lineage>
        <taxon>Bacteria</taxon>
        <taxon>Bacillati</taxon>
        <taxon>Bacillota</taxon>
        <taxon>Clostridia</taxon>
        <taxon>Lachnospirales</taxon>
        <taxon>Lachnospiraceae</taxon>
        <taxon>Catenibacillus</taxon>
    </lineage>
</organism>
<dbReference type="AlphaFoldDB" id="A0A7W8H8P2"/>
<feature type="domain" description="HTH tetR-type" evidence="3">
    <location>
        <begin position="8"/>
        <end position="68"/>
    </location>
</feature>
<dbReference type="PANTHER" id="PTHR43479">
    <property type="entry name" value="ACREF/ENVCD OPERON REPRESSOR-RELATED"/>
    <property type="match status" value="1"/>
</dbReference>
<proteinExistence type="predicted"/>
<keyword evidence="1 2" id="KW-0238">DNA-binding</keyword>
<dbReference type="SUPFAM" id="SSF46689">
    <property type="entry name" value="Homeodomain-like"/>
    <property type="match status" value="1"/>
</dbReference>
<dbReference type="Pfam" id="PF00440">
    <property type="entry name" value="TetR_N"/>
    <property type="match status" value="1"/>
</dbReference>
<dbReference type="InterPro" id="IPR050624">
    <property type="entry name" value="HTH-type_Tx_Regulator"/>
</dbReference>
<name>A0A7W8H8P2_9FIRM</name>